<name>A0A6M0K2C7_9GAMM</name>
<reference evidence="2 3" key="1">
    <citation type="submission" date="2020-02" db="EMBL/GenBank/DDBJ databases">
        <title>Genome sequences of Thiorhodococcus mannitoliphagus and Thiorhodococcus minor, purple sulfur photosynthetic bacteria in the gammaproteobacterial family, Chromatiaceae.</title>
        <authorList>
            <person name="Aviles F.A."/>
            <person name="Meyer T.E."/>
            <person name="Kyndt J.A."/>
        </authorList>
    </citation>
    <scope>NUCLEOTIDE SEQUENCE [LARGE SCALE GENOMIC DNA]</scope>
    <source>
        <strain evidence="2 3">DSM 11518</strain>
    </source>
</reference>
<keyword evidence="3" id="KW-1185">Reference proteome</keyword>
<dbReference type="InterPro" id="IPR035959">
    <property type="entry name" value="RutC-like_sf"/>
</dbReference>
<evidence type="ECO:0000313" key="2">
    <source>
        <dbReference type="EMBL" id="NEV63474.1"/>
    </source>
</evidence>
<dbReference type="Proteomes" id="UP000483379">
    <property type="component" value="Unassembled WGS sequence"/>
</dbReference>
<dbReference type="Pfam" id="PF21168">
    <property type="entry name" value="FkbO_Hyg5-like_N"/>
    <property type="match status" value="1"/>
</dbReference>
<comment type="caution">
    <text evidence="2">The sequence shown here is derived from an EMBL/GenBank/DDBJ whole genome shotgun (WGS) entry which is preliminary data.</text>
</comment>
<evidence type="ECO:0000313" key="3">
    <source>
        <dbReference type="Proteomes" id="UP000483379"/>
    </source>
</evidence>
<sequence length="314" mass="34913">MGLDERRAMTRESAAEVPELTTLAPERAWRPALQLTGCAQPHTWEALQCWEGNGLLFGALSQEEHPRAMRDARKPALEDAAEAAFRAIFRCIDAKGYPHLVRVWSYLPRINVLESGLERYRQFNIGRQDAFAASGRSLTEHLPAASALGGQTQRLQIGFLAARAPGRSLESPRQVSAFRYPEDYGPRSPTFARAALIAHQDDAALFISGTAAILGHRSLHPGDASAQTRETIVNLRTMIAEANRIQGTQTFVAKGLEYVIYLREPADQSTVAAELQAWLPGHTHWHFMQADICRRELLIEIEAMGLARLEDVRP</sequence>
<dbReference type="InterPro" id="IPR049368">
    <property type="entry name" value="FkbO_Hyg5-like_N"/>
</dbReference>
<dbReference type="RefSeq" id="WP_164453937.1">
    <property type="nucleotide sequence ID" value="NZ_JAAIJQ010000052.1"/>
</dbReference>
<accession>A0A6M0K2C7</accession>
<dbReference type="AlphaFoldDB" id="A0A6M0K2C7"/>
<dbReference type="CDD" id="cd06153">
    <property type="entry name" value="YjgF_YER057c_UK114_like_5"/>
    <property type="match status" value="1"/>
</dbReference>
<feature type="domain" description="Chorismatase FkbO/Hyg5-like N-terminal" evidence="1">
    <location>
        <begin position="45"/>
        <end position="161"/>
    </location>
</feature>
<dbReference type="SUPFAM" id="SSF55298">
    <property type="entry name" value="YjgF-like"/>
    <property type="match status" value="1"/>
</dbReference>
<gene>
    <name evidence="2" type="ORF">G3446_16535</name>
</gene>
<dbReference type="Gene3D" id="3.30.1330.40">
    <property type="entry name" value="RutC-like"/>
    <property type="match status" value="1"/>
</dbReference>
<protein>
    <recommendedName>
        <fullName evidence="1">Chorismatase FkbO/Hyg5-like N-terminal domain-containing protein</fullName>
    </recommendedName>
</protein>
<organism evidence="2 3">
    <name type="scientific">Thiorhodococcus minor</name>
    <dbReference type="NCBI Taxonomy" id="57489"/>
    <lineage>
        <taxon>Bacteria</taxon>
        <taxon>Pseudomonadati</taxon>
        <taxon>Pseudomonadota</taxon>
        <taxon>Gammaproteobacteria</taxon>
        <taxon>Chromatiales</taxon>
        <taxon>Chromatiaceae</taxon>
        <taxon>Thiorhodococcus</taxon>
    </lineage>
</organism>
<proteinExistence type="predicted"/>
<evidence type="ECO:0000259" key="1">
    <source>
        <dbReference type="Pfam" id="PF21168"/>
    </source>
</evidence>
<dbReference type="EMBL" id="JAAIJQ010000052">
    <property type="protein sequence ID" value="NEV63474.1"/>
    <property type="molecule type" value="Genomic_DNA"/>
</dbReference>